<dbReference type="Proteomes" id="UP000070598">
    <property type="component" value="Unassembled WGS sequence"/>
</dbReference>
<evidence type="ECO:0000259" key="2">
    <source>
        <dbReference type="Pfam" id="PF20177"/>
    </source>
</evidence>
<evidence type="ECO:0000256" key="1">
    <source>
        <dbReference type="SAM" id="Phobius"/>
    </source>
</evidence>
<protein>
    <recommendedName>
        <fullName evidence="2">DUF6542 domain-containing protein</fullName>
    </recommendedName>
</protein>
<dbReference type="Pfam" id="PF20177">
    <property type="entry name" value="DUF6542"/>
    <property type="match status" value="1"/>
</dbReference>
<name>A0A132NFT5_9ACTN</name>
<feature type="non-terminal residue" evidence="3">
    <location>
        <position position="144"/>
    </location>
</feature>
<feature type="transmembrane region" description="Helical" evidence="1">
    <location>
        <begin position="45"/>
        <end position="62"/>
    </location>
</feature>
<feature type="transmembrane region" description="Helical" evidence="1">
    <location>
        <begin position="69"/>
        <end position="88"/>
    </location>
</feature>
<feature type="domain" description="DUF6542" evidence="2">
    <location>
        <begin position="15"/>
        <end position="132"/>
    </location>
</feature>
<accession>A0A132NFT5</accession>
<dbReference type="AlphaFoldDB" id="A0A132NFT5"/>
<organism evidence="3 4">
    <name type="scientific">Carbonactinospora thermoautotrophica</name>
    <dbReference type="NCBI Taxonomy" id="1469144"/>
    <lineage>
        <taxon>Bacteria</taxon>
        <taxon>Bacillati</taxon>
        <taxon>Actinomycetota</taxon>
        <taxon>Actinomycetes</taxon>
        <taxon>Kitasatosporales</taxon>
        <taxon>Carbonactinosporaceae</taxon>
        <taxon>Carbonactinospora</taxon>
    </lineage>
</organism>
<keyword evidence="1" id="KW-0812">Transmembrane</keyword>
<dbReference type="RefSeq" id="WP_067420914.1">
    <property type="nucleotide sequence ID" value="NZ_JYIK01000917.1"/>
</dbReference>
<keyword evidence="1" id="KW-0472">Membrane</keyword>
<feature type="transmembrane region" description="Helical" evidence="1">
    <location>
        <begin position="21"/>
        <end position="39"/>
    </location>
</feature>
<feature type="transmembrane region" description="Helical" evidence="1">
    <location>
        <begin position="108"/>
        <end position="130"/>
    </location>
</feature>
<dbReference type="EMBL" id="JYIK01000917">
    <property type="protein sequence ID" value="KWX08943.1"/>
    <property type="molecule type" value="Genomic_DNA"/>
</dbReference>
<sequence length="144" mass="16021">MAERRAASGGEEYEGLNWAGAALLFFVITGLAALADAAITGQLKWIFYASFLVCCVYVALHLRHEDLLAGINIPPIAFVLIAFISLQFSDHGQDSWLTRQVLGMSNFLALNAPVLLFGYAVAALIVLLRWRRRRTRPARESRTR</sequence>
<proteinExistence type="predicted"/>
<gene>
    <name evidence="3" type="ORF">TR74_12625</name>
</gene>
<reference evidence="4" key="1">
    <citation type="submission" date="2015-02" db="EMBL/GenBank/DDBJ databases">
        <title>Physiological reanalysis, assessment of diazotrophy, and genome sequences of multiple isolates of Streptomyces thermoautotrophicus.</title>
        <authorList>
            <person name="MacKellar D.C."/>
            <person name="Lieber L."/>
            <person name="Norman J."/>
            <person name="Bolger A."/>
            <person name="Tobin C."/>
            <person name="Murray J.W."/>
            <person name="Friesen M."/>
            <person name="Prell J."/>
        </authorList>
    </citation>
    <scope>NUCLEOTIDE SEQUENCE [LARGE SCALE GENOMIC DNA]</scope>
    <source>
        <strain evidence="4">UBT1</strain>
    </source>
</reference>
<keyword evidence="1" id="KW-1133">Transmembrane helix</keyword>
<dbReference type="InterPro" id="IPR046672">
    <property type="entry name" value="DUF6542"/>
</dbReference>
<evidence type="ECO:0000313" key="4">
    <source>
        <dbReference type="Proteomes" id="UP000070598"/>
    </source>
</evidence>
<comment type="caution">
    <text evidence="3">The sequence shown here is derived from an EMBL/GenBank/DDBJ whole genome shotgun (WGS) entry which is preliminary data.</text>
</comment>
<evidence type="ECO:0000313" key="3">
    <source>
        <dbReference type="EMBL" id="KWX08943.1"/>
    </source>
</evidence>
<dbReference type="SUPFAM" id="SSF82866">
    <property type="entry name" value="Multidrug efflux transporter AcrB transmembrane domain"/>
    <property type="match status" value="1"/>
</dbReference>